<dbReference type="RefSeq" id="WP_127122097.1">
    <property type="nucleotide sequence ID" value="NZ_BHXQ01000003.1"/>
</dbReference>
<evidence type="ECO:0000313" key="2">
    <source>
        <dbReference type="Proteomes" id="UP000288227"/>
    </source>
</evidence>
<keyword evidence="2" id="KW-1185">Reference proteome</keyword>
<dbReference type="AlphaFoldDB" id="A0A401U965"/>
<dbReference type="OrthoDB" id="797757at2"/>
<protein>
    <submittedName>
        <fullName evidence="1">Uncharacterized protein</fullName>
    </submittedName>
</protein>
<accession>A0A401U965</accession>
<name>A0A401U965_9BACT</name>
<comment type="caution">
    <text evidence="1">The sequence shown here is derived from an EMBL/GenBank/DDBJ whole genome shotgun (WGS) entry which is preliminary data.</text>
</comment>
<organism evidence="1 2">
    <name type="scientific">Chryseotalea sanaruensis</name>
    <dbReference type="NCBI Taxonomy" id="2482724"/>
    <lineage>
        <taxon>Bacteria</taxon>
        <taxon>Pseudomonadati</taxon>
        <taxon>Bacteroidota</taxon>
        <taxon>Cytophagia</taxon>
        <taxon>Cytophagales</taxon>
        <taxon>Chryseotaleaceae</taxon>
        <taxon>Chryseotalea</taxon>
    </lineage>
</organism>
<dbReference type="EMBL" id="BHXQ01000003">
    <property type="protein sequence ID" value="GCC51431.1"/>
    <property type="molecule type" value="Genomic_DNA"/>
</dbReference>
<dbReference type="Proteomes" id="UP000288227">
    <property type="component" value="Unassembled WGS sequence"/>
</dbReference>
<gene>
    <name evidence="1" type="ORF">SanaruYs_16560</name>
</gene>
<evidence type="ECO:0000313" key="1">
    <source>
        <dbReference type="EMBL" id="GCC51431.1"/>
    </source>
</evidence>
<proteinExistence type="predicted"/>
<reference evidence="1 2" key="1">
    <citation type="submission" date="2018-11" db="EMBL/GenBank/DDBJ databases">
        <title>Chryseotalea sanarue gen. nov., sp., nov., a member of the family Cytophagaceae, isolated from a brackish lake in Hamamatsu Japan.</title>
        <authorList>
            <person name="Maejima Y."/>
            <person name="Iino T."/>
            <person name="Muraguchi Y."/>
            <person name="Fukuda K."/>
            <person name="Ohkuma M."/>
            <person name="Moriuchi R."/>
            <person name="Dohra H."/>
            <person name="Kimbara K."/>
            <person name="Shintani M."/>
        </authorList>
    </citation>
    <scope>NUCLEOTIDE SEQUENCE [LARGE SCALE GENOMIC DNA]</scope>
    <source>
        <strain evidence="1 2">Ys</strain>
    </source>
</reference>
<sequence length="169" mass="18576">MTKSFTTANILSCCLIVFVCFCCEQKEKPQCVLPKNALDTVSIDSAYVSINRYSELAKKHFGKVPIVSYTIPGIDLLQAMGYSLPKVNSITRDTLAVRVYLGVSADSTFKLFISAVRGASFCKNEPGVDVPLYKKKRFSDDISGEGYVLDFTMPCPATCGNSIFHNTND</sequence>